<comment type="caution">
    <text evidence="1">The sequence shown here is derived from an EMBL/GenBank/DDBJ whole genome shotgun (WGS) entry which is preliminary data.</text>
</comment>
<name>A0A397SJ74_9GLOM</name>
<dbReference type="CDD" id="cd23263">
    <property type="entry name" value="beta-trefoil_MIR"/>
    <property type="match status" value="1"/>
</dbReference>
<dbReference type="SUPFAM" id="SSF82109">
    <property type="entry name" value="MIR domain"/>
    <property type="match status" value="1"/>
</dbReference>
<organism evidence="1 2">
    <name type="scientific">Glomus cerebriforme</name>
    <dbReference type="NCBI Taxonomy" id="658196"/>
    <lineage>
        <taxon>Eukaryota</taxon>
        <taxon>Fungi</taxon>
        <taxon>Fungi incertae sedis</taxon>
        <taxon>Mucoromycota</taxon>
        <taxon>Glomeromycotina</taxon>
        <taxon>Glomeromycetes</taxon>
        <taxon>Glomerales</taxon>
        <taxon>Glomeraceae</taxon>
        <taxon>Glomus</taxon>
    </lineage>
</organism>
<gene>
    <name evidence="1" type="ORF">C1645_741010</name>
</gene>
<protein>
    <recommendedName>
        <fullName evidence="3">MIR domain-containing protein</fullName>
    </recommendedName>
</protein>
<evidence type="ECO:0000313" key="1">
    <source>
        <dbReference type="EMBL" id="RIA86203.1"/>
    </source>
</evidence>
<reference evidence="1 2" key="1">
    <citation type="submission" date="2018-06" db="EMBL/GenBank/DDBJ databases">
        <title>Comparative genomics reveals the genomic features of Rhizophagus irregularis, R. cerebriforme, R. diaphanum and Gigaspora rosea, and their symbiotic lifestyle signature.</title>
        <authorList>
            <person name="Morin E."/>
            <person name="San Clemente H."/>
            <person name="Chen E.C.H."/>
            <person name="De La Providencia I."/>
            <person name="Hainaut M."/>
            <person name="Kuo A."/>
            <person name="Kohler A."/>
            <person name="Murat C."/>
            <person name="Tang N."/>
            <person name="Roy S."/>
            <person name="Loubradou J."/>
            <person name="Henrissat B."/>
            <person name="Grigoriev I.V."/>
            <person name="Corradi N."/>
            <person name="Roux C."/>
            <person name="Martin F.M."/>
        </authorList>
    </citation>
    <scope>NUCLEOTIDE SEQUENCE [LARGE SCALE GENOMIC DNA]</scope>
    <source>
        <strain evidence="1 2">DAOM 227022</strain>
    </source>
</reference>
<proteinExistence type="predicted"/>
<dbReference type="EMBL" id="QKYT01000377">
    <property type="protein sequence ID" value="RIA86203.1"/>
    <property type="molecule type" value="Genomic_DNA"/>
</dbReference>
<keyword evidence="2" id="KW-1185">Reference proteome</keyword>
<evidence type="ECO:0000313" key="2">
    <source>
        <dbReference type="Proteomes" id="UP000265703"/>
    </source>
</evidence>
<dbReference type="OrthoDB" id="2327184at2759"/>
<dbReference type="Proteomes" id="UP000265703">
    <property type="component" value="Unassembled WGS sequence"/>
</dbReference>
<evidence type="ECO:0008006" key="3">
    <source>
        <dbReference type="Google" id="ProtNLM"/>
    </source>
</evidence>
<dbReference type="AlphaFoldDB" id="A0A397SJ74"/>
<accession>A0A397SJ74</accession>
<dbReference type="Gene3D" id="2.80.10.50">
    <property type="match status" value="1"/>
</dbReference>
<dbReference type="InterPro" id="IPR036300">
    <property type="entry name" value="MIR_dom_sf"/>
</dbReference>
<sequence>MSQLNNPKYDGTIHPEEWVQQIQLSFYDKNTKNEQEIVNYCKLLIHPSINILPETKSFIELINDLKSDISYDFFKMSVKNKIQFNSTNEQETLKFLNNFRQLCYEGEITEIEEQKKLFLDSLPKESIQHVFINLKFDKINSMEELYKYYYESFMEESKIIKDGSFIILKHVATGKYLTHDNYLVFAGPTIPDLNSVWIVSLNKEETIRDDRLGNFLTIFYGDLFRLKLKQSDFYLCLSTNEKSPATEHLKVFCSDYGSLRWNCISTNSENPPYVRNKDIINLQNNQIVLRSHELTFTHRGKTYQEVAGHKERIGENDKWCIEIIEPAT</sequence>